<gene>
    <name evidence="3" type="ORF">RNAN_1690</name>
</gene>
<dbReference type="PROSITE" id="PS51257">
    <property type="entry name" value="PROKAR_LIPOPROTEIN"/>
    <property type="match status" value="1"/>
</dbReference>
<keyword evidence="1" id="KW-0175">Coiled coil</keyword>
<evidence type="ECO:0000313" key="3">
    <source>
        <dbReference type="EMBL" id="GAB58703.1"/>
    </source>
</evidence>
<dbReference type="EMBL" id="BAFK01000008">
    <property type="protein sequence ID" value="GAB58703.1"/>
    <property type="molecule type" value="Genomic_DNA"/>
</dbReference>
<dbReference type="Proteomes" id="UP000004374">
    <property type="component" value="Unassembled WGS sequence"/>
</dbReference>
<accession>I1DXC5</accession>
<keyword evidence="4" id="KW-1185">Reference proteome</keyword>
<proteinExistence type="predicted"/>
<protein>
    <recommendedName>
        <fullName evidence="5">Lipoprotein</fullName>
    </recommendedName>
</protein>
<evidence type="ECO:0000313" key="4">
    <source>
        <dbReference type="Proteomes" id="UP000004374"/>
    </source>
</evidence>
<sequence>MKTSLLLASLLLLTGCQLPPPPEPVTPQPVEPLEAEPQPVQLPEPEPVATPLAISDDAATLQAWVNYRASMLNRINEERELLNASTEQDEVWQLKRTILQLHPDTPYLTRLRLQMQSAEQLATLPAPLAALLSWDLAFNQKLLEAESAVSALTRLNAQQHDNVERLQKINKELQKKIDALTQIEAQLNQPAVVQEDNNGQP</sequence>
<evidence type="ECO:0008006" key="5">
    <source>
        <dbReference type="Google" id="ProtNLM"/>
    </source>
</evidence>
<dbReference type="AlphaFoldDB" id="I1DXC5"/>
<feature type="region of interest" description="Disordered" evidence="2">
    <location>
        <begin position="18"/>
        <end position="40"/>
    </location>
</feature>
<name>I1DXC5_9GAMM</name>
<reference evidence="3 4" key="1">
    <citation type="journal article" date="2012" name="J. Bacteriol.">
        <title>Genome Sequence of the Protease-Producing Bacterium Rheinheimera nanhaiensis E407-8T, Isolated from Deep-Sea Sediment of the South China Sea.</title>
        <authorList>
            <person name="Zhang X.-Y."/>
            <person name="Zhang Y.-J."/>
            <person name="Qin Q.-L."/>
            <person name="Xie B.-B."/>
            <person name="Chen X.-L."/>
            <person name="Zhou B.-C."/>
            <person name="Zhang Y.-Z."/>
        </authorList>
    </citation>
    <scope>NUCLEOTIDE SEQUENCE [LARGE SCALE GENOMIC DNA]</scope>
    <source>
        <strain evidence="3 4">E407-8</strain>
    </source>
</reference>
<comment type="caution">
    <text evidence="3">The sequence shown here is derived from an EMBL/GenBank/DDBJ whole genome shotgun (WGS) entry which is preliminary data.</text>
</comment>
<dbReference type="RefSeq" id="WP_008220621.1">
    <property type="nucleotide sequence ID" value="NZ_BAFK01000008.1"/>
</dbReference>
<dbReference type="OrthoDB" id="5767059at2"/>
<feature type="coiled-coil region" evidence="1">
    <location>
        <begin position="156"/>
        <end position="186"/>
    </location>
</feature>
<organism evidence="3 4">
    <name type="scientific">Rheinheimera nanhaiensis E407-8</name>
    <dbReference type="NCBI Taxonomy" id="562729"/>
    <lineage>
        <taxon>Bacteria</taxon>
        <taxon>Pseudomonadati</taxon>
        <taxon>Pseudomonadota</taxon>
        <taxon>Gammaproteobacteria</taxon>
        <taxon>Chromatiales</taxon>
        <taxon>Chromatiaceae</taxon>
        <taxon>Rheinheimera</taxon>
    </lineage>
</organism>
<evidence type="ECO:0000256" key="2">
    <source>
        <dbReference type="SAM" id="MobiDB-lite"/>
    </source>
</evidence>
<feature type="compositionally biased region" description="Pro residues" evidence="2">
    <location>
        <begin position="18"/>
        <end position="30"/>
    </location>
</feature>
<dbReference type="STRING" id="562729.RNAN_1690"/>
<evidence type="ECO:0000256" key="1">
    <source>
        <dbReference type="SAM" id="Coils"/>
    </source>
</evidence>